<keyword evidence="1" id="KW-0472">Membrane</keyword>
<feature type="transmembrane region" description="Helical" evidence="1">
    <location>
        <begin position="89"/>
        <end position="113"/>
    </location>
</feature>
<protein>
    <submittedName>
        <fullName evidence="3">WGS project CCBQ000000000 data, contig 00015</fullName>
    </submittedName>
</protein>
<dbReference type="Proteomes" id="UP000046393">
    <property type="component" value="Unplaced"/>
</dbReference>
<accession>A0A0N5AVI1</accession>
<organism evidence="2 3">
    <name type="scientific">Syphacia muris</name>
    <dbReference type="NCBI Taxonomy" id="451379"/>
    <lineage>
        <taxon>Eukaryota</taxon>
        <taxon>Metazoa</taxon>
        <taxon>Ecdysozoa</taxon>
        <taxon>Nematoda</taxon>
        <taxon>Chromadorea</taxon>
        <taxon>Rhabditida</taxon>
        <taxon>Spirurina</taxon>
        <taxon>Oxyuridomorpha</taxon>
        <taxon>Oxyuroidea</taxon>
        <taxon>Oxyuridae</taxon>
        <taxon>Syphacia</taxon>
    </lineage>
</organism>
<keyword evidence="2" id="KW-1185">Reference proteome</keyword>
<dbReference type="AlphaFoldDB" id="A0A0N5AVI1"/>
<dbReference type="STRING" id="451379.A0A0N5AVI1"/>
<evidence type="ECO:0000313" key="3">
    <source>
        <dbReference type="WBParaSite" id="SMUV_0000890001-mRNA-1"/>
    </source>
</evidence>
<evidence type="ECO:0000313" key="2">
    <source>
        <dbReference type="Proteomes" id="UP000046393"/>
    </source>
</evidence>
<reference evidence="3" key="1">
    <citation type="submission" date="2017-02" db="UniProtKB">
        <authorList>
            <consortium name="WormBaseParasite"/>
        </authorList>
    </citation>
    <scope>IDENTIFICATION</scope>
</reference>
<keyword evidence="1" id="KW-1133">Transmembrane helix</keyword>
<keyword evidence="1" id="KW-0812">Transmembrane</keyword>
<dbReference type="WBParaSite" id="SMUV_0000890001-mRNA-1">
    <property type="protein sequence ID" value="SMUV_0000890001-mRNA-1"/>
    <property type="gene ID" value="SMUV_0000890001"/>
</dbReference>
<proteinExistence type="predicted"/>
<sequence>MKFSLLPLSRVQARALSFSISRRSNTQSQKDDLSLFRQINKLAQEGRWNGVTNAPSFKSLFNSEAMDAFRKLNASKKYPFLTATDYGQAIKGIVALSSVVGAIYFGVYVYNWLVPEEKRLKYKYRHEQH</sequence>
<name>A0A0N5AVI1_9BILA</name>
<evidence type="ECO:0000256" key="1">
    <source>
        <dbReference type="SAM" id="Phobius"/>
    </source>
</evidence>